<proteinExistence type="predicted"/>
<organism evidence="1 2">
    <name type="scientific">Candidatus Woesebacteria bacterium RIFCSPHIGHO2_01_FULL_41_10</name>
    <dbReference type="NCBI Taxonomy" id="1802500"/>
    <lineage>
        <taxon>Bacteria</taxon>
        <taxon>Candidatus Woeseibacteriota</taxon>
    </lineage>
</organism>
<sequence length="246" mass="28796">MNSKSEKDKTLIRIVRLYEIFQAGEIPTLPNHEVNPGFKKDSRENYLYFTLPPCLNFQRSSPAMWASALKTYEDPDTRYLFFPEEVVKKTREQIQKDITKHKLALQPNKHTDIWITICKTLHDHYHDDPRSVLKEGDCDAGKIIDLIQKQKKKLFPYLSGPKMTNYWLYILSYYTDVKLKNMQEISIIPDTHVMQCTIKLGLLDKVSSPIEAAQVWKELLTGSELSPVQMHPVLWNWSRNNFLPEV</sequence>
<protein>
    <recommendedName>
        <fullName evidence="3">TIGR02757 family protein</fullName>
    </recommendedName>
</protein>
<name>A0A1F7YS02_9BACT</name>
<dbReference type="STRING" id="1802500.A2801_03175"/>
<dbReference type="Proteomes" id="UP000177263">
    <property type="component" value="Unassembled WGS sequence"/>
</dbReference>
<accession>A0A1F7YS02</accession>
<evidence type="ECO:0000313" key="1">
    <source>
        <dbReference type="EMBL" id="OGM30086.1"/>
    </source>
</evidence>
<dbReference type="EMBL" id="MGGM01000005">
    <property type="protein sequence ID" value="OGM30086.1"/>
    <property type="molecule type" value="Genomic_DNA"/>
</dbReference>
<dbReference type="AlphaFoldDB" id="A0A1F7YS02"/>
<gene>
    <name evidence="1" type="ORF">A2801_03175</name>
</gene>
<comment type="caution">
    <text evidence="1">The sequence shown here is derived from an EMBL/GenBank/DDBJ whole genome shotgun (WGS) entry which is preliminary data.</text>
</comment>
<evidence type="ECO:0008006" key="3">
    <source>
        <dbReference type="Google" id="ProtNLM"/>
    </source>
</evidence>
<reference evidence="1 2" key="1">
    <citation type="journal article" date="2016" name="Nat. Commun.">
        <title>Thousands of microbial genomes shed light on interconnected biogeochemical processes in an aquifer system.</title>
        <authorList>
            <person name="Anantharaman K."/>
            <person name="Brown C.T."/>
            <person name="Hug L.A."/>
            <person name="Sharon I."/>
            <person name="Castelle C.J."/>
            <person name="Probst A.J."/>
            <person name="Thomas B.C."/>
            <person name="Singh A."/>
            <person name="Wilkins M.J."/>
            <person name="Karaoz U."/>
            <person name="Brodie E.L."/>
            <person name="Williams K.H."/>
            <person name="Hubbard S.S."/>
            <person name="Banfield J.F."/>
        </authorList>
    </citation>
    <scope>NUCLEOTIDE SEQUENCE [LARGE SCALE GENOMIC DNA]</scope>
</reference>
<evidence type="ECO:0000313" key="2">
    <source>
        <dbReference type="Proteomes" id="UP000177263"/>
    </source>
</evidence>